<dbReference type="EMBL" id="RQFL01000011">
    <property type="protein sequence ID" value="TGK93477.1"/>
    <property type="molecule type" value="Genomic_DNA"/>
</dbReference>
<dbReference type="AlphaFoldDB" id="A0A4R9INN1"/>
<proteinExistence type="predicted"/>
<dbReference type="InterPro" id="IPR001258">
    <property type="entry name" value="NHL_repeat"/>
</dbReference>
<feature type="repeat" description="NHL" evidence="2">
    <location>
        <begin position="274"/>
        <end position="305"/>
    </location>
</feature>
<dbReference type="EMBL" id="RQFM01000008">
    <property type="protein sequence ID" value="TGK89355.1"/>
    <property type="molecule type" value="Genomic_DNA"/>
</dbReference>
<comment type="caution">
    <text evidence="3">The sequence shown here is derived from an EMBL/GenBank/DDBJ whole genome shotgun (WGS) entry which is preliminary data.</text>
</comment>
<reference evidence="5 6" key="2">
    <citation type="journal article" date="2019" name="PLoS Negl. Trop. Dis.">
        <title>Revisiting the worldwide diversity of Leptospira species in the environment.</title>
        <authorList>
            <person name="Vincent A.T."/>
            <person name="Schiettekatte O."/>
            <person name="Bourhy P."/>
            <person name="Veyrier F.J."/>
            <person name="Picardeau M."/>
        </authorList>
    </citation>
    <scope>NUCLEOTIDE SEQUENCE [LARGE SCALE GENOMIC DNA]</scope>
    <source>
        <strain evidence="3 5">201800280</strain>
        <strain evidence="6">201800281</strain>
    </source>
</reference>
<dbReference type="OrthoDB" id="317057at2"/>
<dbReference type="InterPro" id="IPR050952">
    <property type="entry name" value="TRIM-NHL_E3_ligases"/>
</dbReference>
<keyword evidence="6" id="KW-1185">Reference proteome</keyword>
<name>A0A4R9INN1_9LEPT</name>
<dbReference type="SUPFAM" id="SSF63829">
    <property type="entry name" value="Calcium-dependent phosphotriesterase"/>
    <property type="match status" value="1"/>
</dbReference>
<evidence type="ECO:0000313" key="3">
    <source>
        <dbReference type="EMBL" id="TGK89355.1"/>
    </source>
</evidence>
<evidence type="ECO:0008006" key="7">
    <source>
        <dbReference type="Google" id="ProtNLM"/>
    </source>
</evidence>
<dbReference type="RefSeq" id="WP_135747202.1">
    <property type="nucleotide sequence ID" value="NZ_RQFL01000011.1"/>
</dbReference>
<dbReference type="PANTHER" id="PTHR24104">
    <property type="entry name" value="E3 UBIQUITIN-PROTEIN LIGASE NHLRC1-RELATED"/>
    <property type="match status" value="1"/>
</dbReference>
<accession>A0A4R9INN1</accession>
<evidence type="ECO:0000256" key="1">
    <source>
        <dbReference type="ARBA" id="ARBA00022737"/>
    </source>
</evidence>
<dbReference type="GO" id="GO:0008270">
    <property type="term" value="F:zinc ion binding"/>
    <property type="evidence" value="ECO:0007669"/>
    <property type="project" value="UniProtKB-KW"/>
</dbReference>
<evidence type="ECO:0000256" key="2">
    <source>
        <dbReference type="PROSITE-ProRule" id="PRU00504"/>
    </source>
</evidence>
<protein>
    <recommendedName>
        <fullName evidence="7">NHL repeat protein</fullName>
    </recommendedName>
</protein>
<keyword evidence="1" id="KW-0677">Repeat</keyword>
<evidence type="ECO:0000313" key="4">
    <source>
        <dbReference type="EMBL" id="TGK93477.1"/>
    </source>
</evidence>
<dbReference type="PROSITE" id="PS51125">
    <property type="entry name" value="NHL"/>
    <property type="match status" value="1"/>
</dbReference>
<evidence type="ECO:0000313" key="5">
    <source>
        <dbReference type="Proteomes" id="UP000297394"/>
    </source>
</evidence>
<dbReference type="Proteomes" id="UP000297394">
    <property type="component" value="Unassembled WGS sequence"/>
</dbReference>
<dbReference type="Proteomes" id="UP000297918">
    <property type="component" value="Unassembled WGS sequence"/>
</dbReference>
<evidence type="ECO:0000313" key="6">
    <source>
        <dbReference type="Proteomes" id="UP000297918"/>
    </source>
</evidence>
<dbReference type="Gene3D" id="2.40.10.500">
    <property type="match status" value="3"/>
</dbReference>
<gene>
    <name evidence="3" type="ORF">EHQ23_02910</name>
    <name evidence="4" type="ORF">EHQ26_05435</name>
</gene>
<reference evidence="4" key="1">
    <citation type="submission" date="2018-10" db="EMBL/GenBank/DDBJ databases">
        <authorList>
            <person name="Vincent A.T."/>
            <person name="Schiettekatte O."/>
            <person name="Bourhy P."/>
            <person name="Veyrier F.J."/>
            <person name="Picardeau M."/>
        </authorList>
    </citation>
    <scope>NUCLEOTIDE SEQUENCE</scope>
    <source>
        <strain evidence="4">201800281</strain>
    </source>
</reference>
<organism evidence="3 5">
    <name type="scientific">Leptospira bourretii</name>
    <dbReference type="NCBI Taxonomy" id="2484962"/>
    <lineage>
        <taxon>Bacteria</taxon>
        <taxon>Pseudomonadati</taxon>
        <taxon>Spirochaetota</taxon>
        <taxon>Spirochaetia</taxon>
        <taxon>Leptospirales</taxon>
        <taxon>Leptospiraceae</taxon>
        <taxon>Leptospira</taxon>
    </lineage>
</organism>
<sequence>MASLSNPCDSEAKDFFPQLLVSASIEGGFCQLQVVNSGDLYRFTDFTFYKSIPISVLPRLGSKTNVTIYPSLPIGLYIDPNTGALSGNPTSPAERQTYTVYRKSVALGQITIQVQDLIATKVYGQLGNLNCGANYLTASDCSAGGPVTADNLSGPNAVITDNTGGVYISSGNRVLYYPPGQITATRVYGQHGLFTCDISNAHTNQSCTPLGALAATTLNNPRGIFLDTSNNLFVSDTNVNRRILVYGNQNTVPYRAIGVPDFVTPGGGVASEANFYSPIGLSLDSTGGFYVSDSGNSRVIYFPKDSNIATEVYGQPDFVSNGATTSVSGLNSNQGVVVDYEGGIYIADTSNNRVVYYPKGSNVATKVYGQPDFISNASATTSNGLNNPVAVALDQSENLFVADLNGHRVLVYPKTNLSSGMTASAVIGQFGNLNCGADNNNGACGIGTPGPQNLYRPTAVHFDRQGRMYISDYSNNRVLVY</sequence>
<dbReference type="CDD" id="cd05819">
    <property type="entry name" value="NHL"/>
    <property type="match status" value="1"/>
</dbReference>
<dbReference type="PANTHER" id="PTHR24104:SF25">
    <property type="entry name" value="PROTEIN LIN-41"/>
    <property type="match status" value="1"/>
</dbReference>
<dbReference type="Pfam" id="PF01436">
    <property type="entry name" value="NHL"/>
    <property type="match status" value="1"/>
</dbReference>